<dbReference type="InterPro" id="IPR000771">
    <property type="entry name" value="FBA_II"/>
</dbReference>
<dbReference type="GO" id="GO:0005975">
    <property type="term" value="P:carbohydrate metabolic process"/>
    <property type="evidence" value="ECO:0007669"/>
    <property type="project" value="InterPro"/>
</dbReference>
<accession>X1CNC6</accession>
<dbReference type="Pfam" id="PF01116">
    <property type="entry name" value="F_bP_aldolase"/>
    <property type="match status" value="1"/>
</dbReference>
<dbReference type="Gene3D" id="3.20.20.70">
    <property type="entry name" value="Aldolase class I"/>
    <property type="match status" value="1"/>
</dbReference>
<proteinExistence type="predicted"/>
<organism evidence="1">
    <name type="scientific">marine sediment metagenome</name>
    <dbReference type="NCBI Taxonomy" id="412755"/>
    <lineage>
        <taxon>unclassified sequences</taxon>
        <taxon>metagenomes</taxon>
        <taxon>ecological metagenomes</taxon>
    </lineage>
</organism>
<dbReference type="GO" id="GO:0008270">
    <property type="term" value="F:zinc ion binding"/>
    <property type="evidence" value="ECO:0007669"/>
    <property type="project" value="InterPro"/>
</dbReference>
<name>X1CNC6_9ZZZZ</name>
<protein>
    <submittedName>
        <fullName evidence="1">Uncharacterized protein</fullName>
    </submittedName>
</protein>
<dbReference type="EMBL" id="BART01033617">
    <property type="protein sequence ID" value="GAH09282.1"/>
    <property type="molecule type" value="Genomic_DNA"/>
</dbReference>
<gene>
    <name evidence="1" type="ORF">S01H4_57703</name>
</gene>
<feature type="non-terminal residue" evidence="1">
    <location>
        <position position="58"/>
    </location>
</feature>
<dbReference type="InterPro" id="IPR013785">
    <property type="entry name" value="Aldolase_TIM"/>
</dbReference>
<comment type="caution">
    <text evidence="1">The sequence shown here is derived from an EMBL/GenBank/DDBJ whole genome shotgun (WGS) entry which is preliminary data.</text>
</comment>
<dbReference type="GO" id="GO:0016832">
    <property type="term" value="F:aldehyde-lyase activity"/>
    <property type="evidence" value="ECO:0007669"/>
    <property type="project" value="InterPro"/>
</dbReference>
<dbReference type="SUPFAM" id="SSF51569">
    <property type="entry name" value="Aldolase"/>
    <property type="match status" value="1"/>
</dbReference>
<reference evidence="1" key="1">
    <citation type="journal article" date="2014" name="Front. Microbiol.">
        <title>High frequency of phylogenetically diverse reductive dehalogenase-homologous genes in deep subseafloor sedimentary metagenomes.</title>
        <authorList>
            <person name="Kawai M."/>
            <person name="Futagami T."/>
            <person name="Toyoda A."/>
            <person name="Takaki Y."/>
            <person name="Nishi S."/>
            <person name="Hori S."/>
            <person name="Arai W."/>
            <person name="Tsubouchi T."/>
            <person name="Morono Y."/>
            <person name="Uchiyama I."/>
            <person name="Ito T."/>
            <person name="Fujiyama A."/>
            <person name="Inagaki F."/>
            <person name="Takami H."/>
        </authorList>
    </citation>
    <scope>NUCLEOTIDE SEQUENCE</scope>
    <source>
        <strain evidence="1">Expedition CK06-06</strain>
    </source>
</reference>
<sequence length="58" mass="6408">MAFEKVKNILMEADKNKTAVIAFDAFDYNTISAAISGAEAVNKPVILMLYPTMHKLMS</sequence>
<dbReference type="AlphaFoldDB" id="X1CNC6"/>
<evidence type="ECO:0000313" key="1">
    <source>
        <dbReference type="EMBL" id="GAH09282.1"/>
    </source>
</evidence>